<dbReference type="Proteomes" id="UP000259683">
    <property type="component" value="Segment"/>
</dbReference>
<sequence length="120" mass="13753">MSETMHTLTLPGDEVFKLAHEVAIANREPQKAKFGEWSYEVVLAVMLRAIREASTFTSKLGWEGAQFTYGHASRYSDADRKKFEGKRMDIVQLNFKRTGAGPERTFRVIVYDDLTYEAKL</sequence>
<gene>
    <name evidence="1" type="ORF">CcrSC_gp259c</name>
</gene>
<proteinExistence type="predicted"/>
<dbReference type="EMBL" id="MH588547">
    <property type="protein sequence ID" value="AXQ69841.1"/>
    <property type="molecule type" value="Genomic_DNA"/>
</dbReference>
<organism evidence="1 2">
    <name type="scientific">Caulobacter phage CcrSC</name>
    <dbReference type="NCBI Taxonomy" id="2283272"/>
    <lineage>
        <taxon>Viruses</taxon>
        <taxon>Duplodnaviria</taxon>
        <taxon>Heunggongvirae</taxon>
        <taxon>Uroviricota</taxon>
        <taxon>Caudoviricetes</taxon>
        <taxon>Jeanschmidtviridae</taxon>
        <taxon>Bertelyvirus</taxon>
        <taxon>Bertelyvirus SC</taxon>
    </lineage>
</organism>
<reference evidence="1" key="1">
    <citation type="submission" date="2018-07" db="EMBL/GenBank/DDBJ databases">
        <authorList>
            <person name="Wilson K.M."/>
            <person name="Ely B."/>
        </authorList>
    </citation>
    <scope>NUCLEOTIDE SEQUENCE</scope>
</reference>
<evidence type="ECO:0000313" key="1">
    <source>
        <dbReference type="EMBL" id="AXQ69841.1"/>
    </source>
</evidence>
<accession>A0A385EDA4</accession>
<evidence type="ECO:0000313" key="2">
    <source>
        <dbReference type="Proteomes" id="UP000259683"/>
    </source>
</evidence>
<name>A0A385EDA4_9CAUD</name>
<keyword evidence="2" id="KW-1185">Reference proteome</keyword>
<protein>
    <submittedName>
        <fullName evidence="1">Uncharacterized protein</fullName>
    </submittedName>
</protein>
<reference evidence="1" key="2">
    <citation type="submission" date="2021-07" db="EMBL/GenBank/DDBJ databases">
        <title>Giant CbK-like Caulobacter bacteriophages have genetically divergent genomes.</title>
        <authorList>
            <person name="Wilson K."/>
            <person name="Ely B."/>
        </authorList>
    </citation>
    <scope>NUCLEOTIDE SEQUENCE</scope>
</reference>